<accession>X1TH30</accession>
<dbReference type="AlphaFoldDB" id="X1TH30"/>
<evidence type="ECO:0000313" key="1">
    <source>
        <dbReference type="EMBL" id="GAI79349.1"/>
    </source>
</evidence>
<gene>
    <name evidence="1" type="ORF">S12H4_22862</name>
</gene>
<dbReference type="EMBL" id="BARW01012008">
    <property type="protein sequence ID" value="GAI79349.1"/>
    <property type="molecule type" value="Genomic_DNA"/>
</dbReference>
<comment type="caution">
    <text evidence="1">The sequence shown here is derived from an EMBL/GenBank/DDBJ whole genome shotgun (WGS) entry which is preliminary data.</text>
</comment>
<sequence>MKDSEWAYLAGIFDGEGCFLLNWYNQINEGLSCRPTIRVAMYKGEKKLLDELRSNFGG</sequence>
<dbReference type="InterPro" id="IPR027434">
    <property type="entry name" value="Homing_endonucl"/>
</dbReference>
<proteinExistence type="predicted"/>
<protein>
    <recommendedName>
        <fullName evidence="2">Homing endonuclease LAGLIDADG domain-containing protein</fullName>
    </recommendedName>
</protein>
<dbReference type="Gene3D" id="3.10.28.10">
    <property type="entry name" value="Homing endonucleases"/>
    <property type="match status" value="1"/>
</dbReference>
<reference evidence="1" key="1">
    <citation type="journal article" date="2014" name="Front. Microbiol.">
        <title>High frequency of phylogenetically diverse reductive dehalogenase-homologous genes in deep subseafloor sedimentary metagenomes.</title>
        <authorList>
            <person name="Kawai M."/>
            <person name="Futagami T."/>
            <person name="Toyoda A."/>
            <person name="Takaki Y."/>
            <person name="Nishi S."/>
            <person name="Hori S."/>
            <person name="Arai W."/>
            <person name="Tsubouchi T."/>
            <person name="Morono Y."/>
            <person name="Uchiyama I."/>
            <person name="Ito T."/>
            <person name="Fujiyama A."/>
            <person name="Inagaki F."/>
            <person name="Takami H."/>
        </authorList>
    </citation>
    <scope>NUCLEOTIDE SEQUENCE</scope>
    <source>
        <strain evidence="1">Expedition CK06-06</strain>
    </source>
</reference>
<name>X1TH30_9ZZZZ</name>
<organism evidence="1">
    <name type="scientific">marine sediment metagenome</name>
    <dbReference type="NCBI Taxonomy" id="412755"/>
    <lineage>
        <taxon>unclassified sequences</taxon>
        <taxon>metagenomes</taxon>
        <taxon>ecological metagenomes</taxon>
    </lineage>
</organism>
<dbReference type="SUPFAM" id="SSF55608">
    <property type="entry name" value="Homing endonucleases"/>
    <property type="match status" value="1"/>
</dbReference>
<evidence type="ECO:0008006" key="2">
    <source>
        <dbReference type="Google" id="ProtNLM"/>
    </source>
</evidence>